<comment type="caution">
    <text evidence="2">The sequence shown here is derived from an EMBL/GenBank/DDBJ whole genome shotgun (WGS) entry which is preliminary data.</text>
</comment>
<sequence length="266" mass="30255">MILKEWKEFYRSSLLVMTFGLVVLFAWFILFQYRGMDVPVSFRTGLVPIFQTSLYFLPLLATVYGAFSMVLEKSQRTLPILLARGMTIQQFVLQKFLALFSAFLPTIATAYLVAMIPAKLVFGSISIKEFALFIFSIILLTAVFIAIGILLGAMINQKLTLIGAIIGIWLALIYLFDLFLMYWLPSVSMNDIAGFSIIYFLSPVHAVQYFLFVELNVYKLSDLSVIYEQFTFQSTWLVLISNVLFWIGIAICGSIYVLKRKGVSHD</sequence>
<feature type="transmembrane region" description="Helical" evidence="1">
    <location>
        <begin position="236"/>
        <end position="258"/>
    </location>
</feature>
<feature type="transmembrane region" description="Helical" evidence="1">
    <location>
        <begin position="159"/>
        <end position="184"/>
    </location>
</feature>
<proteinExistence type="predicted"/>
<feature type="transmembrane region" description="Helical" evidence="1">
    <location>
        <begin position="196"/>
        <end position="215"/>
    </location>
</feature>
<keyword evidence="1" id="KW-0472">Membrane</keyword>
<reference evidence="3" key="1">
    <citation type="journal article" date="2019" name="Int. J. Syst. Evol. Microbiol.">
        <title>The Global Catalogue of Microorganisms (GCM) 10K type strain sequencing project: providing services to taxonomists for standard genome sequencing and annotation.</title>
        <authorList>
            <consortium name="The Broad Institute Genomics Platform"/>
            <consortium name="The Broad Institute Genome Sequencing Center for Infectious Disease"/>
            <person name="Wu L."/>
            <person name="Ma J."/>
        </authorList>
    </citation>
    <scope>NUCLEOTIDE SEQUENCE [LARGE SCALE GENOMIC DNA]</scope>
    <source>
        <strain evidence="3">CCUG 56754</strain>
    </source>
</reference>
<evidence type="ECO:0000313" key="3">
    <source>
        <dbReference type="Proteomes" id="UP001597040"/>
    </source>
</evidence>
<dbReference type="RefSeq" id="WP_390364779.1">
    <property type="nucleotide sequence ID" value="NZ_JBHTKJ010000073.1"/>
</dbReference>
<feature type="transmembrane region" description="Helical" evidence="1">
    <location>
        <begin position="130"/>
        <end position="152"/>
    </location>
</feature>
<organism evidence="2 3">
    <name type="scientific">Virgibacillus byunsanensis</name>
    <dbReference type="NCBI Taxonomy" id="570945"/>
    <lineage>
        <taxon>Bacteria</taxon>
        <taxon>Bacillati</taxon>
        <taxon>Bacillota</taxon>
        <taxon>Bacilli</taxon>
        <taxon>Bacillales</taxon>
        <taxon>Bacillaceae</taxon>
        <taxon>Virgibacillus</taxon>
    </lineage>
</organism>
<keyword evidence="1" id="KW-1133">Transmembrane helix</keyword>
<feature type="transmembrane region" description="Helical" evidence="1">
    <location>
        <begin position="92"/>
        <end position="118"/>
    </location>
</feature>
<feature type="transmembrane region" description="Helical" evidence="1">
    <location>
        <begin position="12"/>
        <end position="33"/>
    </location>
</feature>
<dbReference type="Pfam" id="PF12679">
    <property type="entry name" value="ABC2_membrane_2"/>
    <property type="match status" value="1"/>
</dbReference>
<protein>
    <submittedName>
        <fullName evidence="2">ABC transporter permease</fullName>
    </submittedName>
</protein>
<dbReference type="Proteomes" id="UP001597040">
    <property type="component" value="Unassembled WGS sequence"/>
</dbReference>
<dbReference type="EMBL" id="JBHTKJ010000073">
    <property type="protein sequence ID" value="MFD1040501.1"/>
    <property type="molecule type" value="Genomic_DNA"/>
</dbReference>
<keyword evidence="1" id="KW-0812">Transmembrane</keyword>
<gene>
    <name evidence="2" type="ORF">ACFQ3N_19165</name>
</gene>
<evidence type="ECO:0000313" key="2">
    <source>
        <dbReference type="EMBL" id="MFD1040501.1"/>
    </source>
</evidence>
<keyword evidence="3" id="KW-1185">Reference proteome</keyword>
<feature type="transmembrane region" description="Helical" evidence="1">
    <location>
        <begin position="53"/>
        <end position="71"/>
    </location>
</feature>
<evidence type="ECO:0000256" key="1">
    <source>
        <dbReference type="SAM" id="Phobius"/>
    </source>
</evidence>
<name>A0ABW3LQ36_9BACI</name>
<accession>A0ABW3LQ36</accession>